<keyword evidence="3" id="KW-1185">Reference proteome</keyword>
<feature type="region of interest" description="Disordered" evidence="1">
    <location>
        <begin position="19"/>
        <end position="54"/>
    </location>
</feature>
<proteinExistence type="predicted"/>
<dbReference type="STRING" id="155974.SAMN04487818_109122"/>
<evidence type="ECO:0000313" key="2">
    <source>
        <dbReference type="EMBL" id="SES25718.1"/>
    </source>
</evidence>
<protein>
    <submittedName>
        <fullName evidence="2">Uncharacterized protein</fullName>
    </submittedName>
</protein>
<organism evidence="2 3">
    <name type="scientific">Actinokineospora terrae</name>
    <dbReference type="NCBI Taxonomy" id="155974"/>
    <lineage>
        <taxon>Bacteria</taxon>
        <taxon>Bacillati</taxon>
        <taxon>Actinomycetota</taxon>
        <taxon>Actinomycetes</taxon>
        <taxon>Pseudonocardiales</taxon>
        <taxon>Pseudonocardiaceae</taxon>
        <taxon>Actinokineospora</taxon>
    </lineage>
</organism>
<name>A0A1H9VW19_9PSEU</name>
<dbReference type="AlphaFoldDB" id="A0A1H9VW19"/>
<evidence type="ECO:0000256" key="1">
    <source>
        <dbReference type="SAM" id="MobiDB-lite"/>
    </source>
</evidence>
<gene>
    <name evidence="2" type="ORF">SAMN04487818_109122</name>
</gene>
<evidence type="ECO:0000313" key="3">
    <source>
        <dbReference type="Proteomes" id="UP000199051"/>
    </source>
</evidence>
<dbReference type="Proteomes" id="UP000199051">
    <property type="component" value="Unassembled WGS sequence"/>
</dbReference>
<dbReference type="RefSeq" id="WP_177215689.1">
    <property type="nucleotide sequence ID" value="NZ_FOGI01000009.1"/>
</dbReference>
<accession>A0A1H9VW19</accession>
<sequence length="54" mass="5275">MRRALVAAVLLLGCAACQDTGPAGTGPGSSGSVEQELGGIESTLDNVESELAGD</sequence>
<reference evidence="3" key="1">
    <citation type="submission" date="2016-10" db="EMBL/GenBank/DDBJ databases">
        <authorList>
            <person name="Varghese N."/>
            <person name="Submissions S."/>
        </authorList>
    </citation>
    <scope>NUCLEOTIDE SEQUENCE [LARGE SCALE GENOMIC DNA]</scope>
    <source>
        <strain evidence="3">DSM 44260</strain>
    </source>
</reference>
<dbReference type="EMBL" id="FOGI01000009">
    <property type="protein sequence ID" value="SES25718.1"/>
    <property type="molecule type" value="Genomic_DNA"/>
</dbReference>